<reference evidence="3" key="1">
    <citation type="submission" date="2017-05" db="EMBL/GenBank/DDBJ databases">
        <authorList>
            <person name="Macchi M."/>
            <person name="Festa S."/>
            <person name="Coppotelli B.M."/>
            <person name="Morelli I.S."/>
        </authorList>
    </citation>
    <scope>NUCLEOTIDE SEQUENCE [LARGE SCALE GENOMIC DNA]</scope>
    <source>
        <strain evidence="3">I</strain>
    </source>
</reference>
<dbReference type="Gene3D" id="1.10.238.10">
    <property type="entry name" value="EF-hand"/>
    <property type="match status" value="2"/>
</dbReference>
<dbReference type="Proteomes" id="UP000196655">
    <property type="component" value="Unassembled WGS sequence"/>
</dbReference>
<evidence type="ECO:0000313" key="2">
    <source>
        <dbReference type="EMBL" id="OWJ59460.1"/>
    </source>
</evidence>
<accession>A0A211Z2J1</accession>
<dbReference type="PROSITE" id="PS00018">
    <property type="entry name" value="EF_HAND_1"/>
    <property type="match status" value="1"/>
</dbReference>
<evidence type="ECO:0000259" key="1">
    <source>
        <dbReference type="PROSITE" id="PS50222"/>
    </source>
</evidence>
<proteinExistence type="predicted"/>
<dbReference type="InterPro" id="IPR002048">
    <property type="entry name" value="EF_hand_dom"/>
</dbReference>
<organism evidence="2 3">
    <name type="scientific">Inquilinus limosus</name>
    <dbReference type="NCBI Taxonomy" id="171674"/>
    <lineage>
        <taxon>Bacteria</taxon>
        <taxon>Pseudomonadati</taxon>
        <taxon>Pseudomonadota</taxon>
        <taxon>Alphaproteobacteria</taxon>
        <taxon>Rhodospirillales</taxon>
        <taxon>Rhodospirillaceae</taxon>
        <taxon>Inquilinus</taxon>
    </lineage>
</organism>
<dbReference type="Pfam" id="PF13202">
    <property type="entry name" value="EF-hand_5"/>
    <property type="match status" value="2"/>
</dbReference>
<evidence type="ECO:0000313" key="3">
    <source>
        <dbReference type="Proteomes" id="UP000196655"/>
    </source>
</evidence>
<dbReference type="InterPro" id="IPR018247">
    <property type="entry name" value="EF_Hand_1_Ca_BS"/>
</dbReference>
<gene>
    <name evidence="2" type="ORF">BWR60_32275</name>
</gene>
<feature type="domain" description="EF-hand" evidence="1">
    <location>
        <begin position="93"/>
        <end position="128"/>
    </location>
</feature>
<dbReference type="OrthoDB" id="7474785at2"/>
<dbReference type="RefSeq" id="WP_088156793.1">
    <property type="nucleotide sequence ID" value="NZ_NHON01000118.1"/>
</dbReference>
<keyword evidence="3" id="KW-1185">Reference proteome</keyword>
<dbReference type="EMBL" id="NHON01000118">
    <property type="protein sequence ID" value="OWJ59460.1"/>
    <property type="molecule type" value="Genomic_DNA"/>
</dbReference>
<dbReference type="PROSITE" id="PS50222">
    <property type="entry name" value="EF_HAND_2"/>
    <property type="match status" value="1"/>
</dbReference>
<dbReference type="SUPFAM" id="SSF47473">
    <property type="entry name" value="EF-hand"/>
    <property type="match status" value="1"/>
</dbReference>
<name>A0A211Z2J1_9PROT</name>
<sequence length="147" mass="16254">MAVRNVESIMKTKWIVGSALVALIGGTVMAAAQEGAPQGGWRGGFFRQLDTNKDGKIERTEVQAWSEARFKKLDTAGDGALTKEQYVDAMIAQIRPRLEQRFDKLDADKDGKVTAAEFEAPALARFDRRDTAKTGELSIDDLKTHRN</sequence>
<dbReference type="GO" id="GO:0005509">
    <property type="term" value="F:calcium ion binding"/>
    <property type="evidence" value="ECO:0007669"/>
    <property type="project" value="InterPro"/>
</dbReference>
<dbReference type="AlphaFoldDB" id="A0A211Z2J1"/>
<dbReference type="STRING" id="1122125.GCA_000423185_03090"/>
<comment type="caution">
    <text evidence="2">The sequence shown here is derived from an EMBL/GenBank/DDBJ whole genome shotgun (WGS) entry which is preliminary data.</text>
</comment>
<dbReference type="InterPro" id="IPR011992">
    <property type="entry name" value="EF-hand-dom_pair"/>
</dbReference>
<protein>
    <recommendedName>
        <fullName evidence="1">EF-hand domain-containing protein</fullName>
    </recommendedName>
</protein>